<dbReference type="PANTHER" id="PTHR12442">
    <property type="entry name" value="DYNEIN INTERMEDIATE CHAIN"/>
    <property type="match status" value="1"/>
</dbReference>
<evidence type="ECO:0000256" key="4">
    <source>
        <dbReference type="ARBA" id="ARBA00022574"/>
    </source>
</evidence>
<evidence type="ECO:0000256" key="12">
    <source>
        <dbReference type="ARBA" id="ARBA00045429"/>
    </source>
</evidence>
<dbReference type="InterPro" id="IPR001680">
    <property type="entry name" value="WD40_rpt"/>
</dbReference>
<dbReference type="GO" id="GO:0045503">
    <property type="term" value="F:dynein light chain binding"/>
    <property type="evidence" value="ECO:0007669"/>
    <property type="project" value="TreeGrafter"/>
</dbReference>
<reference evidence="14 15" key="1">
    <citation type="submission" date="2012-03" db="EMBL/GenBank/DDBJ databases">
        <title>Whole Genome Assembly of Papio anubis.</title>
        <authorList>
            <person name="Liu Y.L."/>
            <person name="Abraham K.A."/>
            <person name="Akbar H.A."/>
            <person name="Ali S.A."/>
            <person name="Anosike U.A."/>
            <person name="Aqrawi P.A."/>
            <person name="Arias F.A."/>
            <person name="Attaway T.A."/>
            <person name="Awwad R.A."/>
            <person name="Babu C.B."/>
            <person name="Bandaranaike D.B."/>
            <person name="Battles P.B."/>
            <person name="Bell A.B."/>
            <person name="Beltran B.B."/>
            <person name="Berhane-Mersha D.B."/>
            <person name="Bess C.B."/>
            <person name="Bickham C.B."/>
            <person name="Bolden T.B."/>
            <person name="Carter K.C."/>
            <person name="Chau D.C."/>
            <person name="Chavez A.C."/>
            <person name="Clerc-Blankenburg K.C."/>
            <person name="Coyle M.C."/>
            <person name="Dao M.D."/>
            <person name="Davila M.L.D."/>
            <person name="Davy-Carroll L.D."/>
            <person name="Denson S.D."/>
            <person name="Dinh H.D."/>
            <person name="Fernandez S.F."/>
            <person name="Fernando P.F."/>
            <person name="Forbes L.F."/>
            <person name="Francis C.F."/>
            <person name="Francisco L.F."/>
            <person name="Fu Q.F."/>
            <person name="Garcia-Iii R.G."/>
            <person name="Garrett T.G."/>
            <person name="Gross S.G."/>
            <person name="Gubbala S.G."/>
            <person name="Hirani K.H."/>
            <person name="Hogues M.H."/>
            <person name="Hollins B.H."/>
            <person name="Jackson L.J."/>
            <person name="Javaid M.J."/>
            <person name="Jhangiani S.J."/>
            <person name="Johnson A.J."/>
            <person name="Johnson B.J."/>
            <person name="Jones J.J."/>
            <person name="Joshi V.J."/>
            <person name="Kalu J.K."/>
            <person name="Khan N.K."/>
            <person name="Korchina V.K."/>
            <person name="Kovar C.K."/>
            <person name="Lago L.L."/>
            <person name="Lara F.L."/>
            <person name="Le T.-K.L."/>
            <person name="Lee S.L."/>
            <person name="Legall-Iii F.L."/>
            <person name="Lemon S.L."/>
            <person name="Liu J.L."/>
            <person name="Liu Y.-S.L."/>
            <person name="Liyanage D.L."/>
            <person name="Lopez J.L."/>
            <person name="Lorensuhewa L.L."/>
            <person name="Mata R.M."/>
            <person name="Mathew T.M."/>
            <person name="Mercado C.M."/>
            <person name="Mercado I.M."/>
            <person name="Morales K.M."/>
            <person name="Morgan M.M."/>
            <person name="Munidasa M.M."/>
            <person name="Ngo D.N."/>
            <person name="Nguyen L.N."/>
            <person name="Nguyen T.N."/>
            <person name="Nguyen N.N."/>
            <person name="Obregon M.O."/>
            <person name="Okwuonu G.O."/>
            <person name="Ongeri F.O."/>
            <person name="Onwere C.O."/>
            <person name="Osifeso I.O."/>
            <person name="Parra A.P."/>
            <person name="Patil S.P."/>
            <person name="Perez A.P."/>
            <person name="Perez Y.P."/>
            <person name="Pham C.P."/>
            <person name="Pu L.-L.P."/>
            <person name="Puazo M.P."/>
            <person name="Quiroz J.Q."/>
            <person name="Rouhana J.R."/>
            <person name="Ruiz M.R."/>
            <person name="Ruiz S.-J.R."/>
            <person name="Saada N.S."/>
            <person name="Santibanez J.S."/>
            <person name="Scheel M.S."/>
            <person name="Schneider B.S."/>
            <person name="Simmons D.S."/>
            <person name="Sisson I.S."/>
            <person name="Tang L.-Y.T."/>
            <person name="Thornton R.T."/>
            <person name="Tisius J.T."/>
            <person name="Toledanes G.T."/>
            <person name="Trejos Z.T."/>
            <person name="Usmani K.U."/>
            <person name="Varghese R.V."/>
            <person name="Vattathil S.V."/>
            <person name="Vee V.V."/>
            <person name="Walker D.W."/>
            <person name="Weissenberger G.W."/>
            <person name="White C.W."/>
            <person name="Williams A.W."/>
            <person name="Woodworth J.W."/>
            <person name="Wright R.W."/>
            <person name="Zhu Y.Z."/>
            <person name="Han Y.H."/>
            <person name="Newsham I.N."/>
            <person name="Nazareth L.N."/>
            <person name="Worley K.W."/>
            <person name="Muzny D.M."/>
            <person name="Rogers J.R."/>
            <person name="Gibbs R.G."/>
        </authorList>
    </citation>
    <scope>NUCLEOTIDE SEQUENCE [LARGE SCALE GENOMIC DNA]</scope>
</reference>
<evidence type="ECO:0000256" key="11">
    <source>
        <dbReference type="ARBA" id="ARBA00042966"/>
    </source>
</evidence>
<evidence type="ECO:0000256" key="2">
    <source>
        <dbReference type="ARBA" id="ARBA00011059"/>
    </source>
</evidence>
<proteinExistence type="inferred from homology"/>
<dbReference type="Pfam" id="PF00400">
    <property type="entry name" value="WD40"/>
    <property type="match status" value="1"/>
</dbReference>
<dbReference type="SUPFAM" id="SSF50978">
    <property type="entry name" value="WD40 repeat-like"/>
    <property type="match status" value="1"/>
</dbReference>
<feature type="region of interest" description="Disordered" evidence="13">
    <location>
        <begin position="1"/>
        <end position="123"/>
    </location>
</feature>
<name>A0A2I3LH21_PAPAN</name>
<dbReference type="GeneTree" id="ENSGT00940000155442"/>
<feature type="compositionally biased region" description="Basic and acidic residues" evidence="13">
    <location>
        <begin position="20"/>
        <end position="43"/>
    </location>
</feature>
<dbReference type="InterPro" id="IPR036322">
    <property type="entry name" value="WD40_repeat_dom_sf"/>
</dbReference>
<evidence type="ECO:0000256" key="13">
    <source>
        <dbReference type="SAM" id="MobiDB-lite"/>
    </source>
</evidence>
<dbReference type="Pfam" id="PF11540">
    <property type="entry name" value="Dynein_IC2"/>
    <property type="match status" value="1"/>
</dbReference>
<feature type="compositionally biased region" description="Basic and acidic residues" evidence="13">
    <location>
        <begin position="1"/>
        <end position="13"/>
    </location>
</feature>
<keyword evidence="8" id="KW-0206">Cytoskeleton</keyword>
<dbReference type="SMART" id="SM00320">
    <property type="entry name" value="WD40"/>
    <property type="match status" value="5"/>
</dbReference>
<dbReference type="GO" id="GO:0045504">
    <property type="term" value="F:dynein heavy chain binding"/>
    <property type="evidence" value="ECO:0007669"/>
    <property type="project" value="TreeGrafter"/>
</dbReference>
<evidence type="ECO:0000256" key="8">
    <source>
        <dbReference type="ARBA" id="ARBA00023212"/>
    </source>
</evidence>
<dbReference type="Bgee" id="ENSPANG00000025360">
    <property type="expression patterns" value="Expressed in urinary bladder and 66 other cell types or tissues"/>
</dbReference>
<dbReference type="Ensembl" id="ENSPANT00000048176.2">
    <property type="protein sequence ID" value="ENSPANP00000022799.2"/>
    <property type="gene ID" value="ENSPANG00000025360.3"/>
</dbReference>
<dbReference type="GO" id="GO:0010970">
    <property type="term" value="P:transport along microtubule"/>
    <property type="evidence" value="ECO:0007669"/>
    <property type="project" value="TreeGrafter"/>
</dbReference>
<sequence>MSDKSELKAELERKKQRLAQIREEKKRKEEERKKKETDQKKEAVAPVQEESDLEKKRREAEALLQSMGLTPESPIVFSEYWVPPPMSPSSKSVSTPSEAGSQDSGDGAVGSRRGPIKLGMAKITQVDFPPREIVTYTKETQTPVMAQPKEDEEEDDDVVAPKPPIEPEEEKTLKKDEENDSKAPPHELTEEEKQQILHSEEFLSFFDHSTRIVERALSEQINIFFDYSGRDLEDKEGEIQAGAKLSLNRQFFDERWSKHRVVSCLDWSSQYPELLVASYNNNEDAPHEPDGVALVWNMKYKKTTPEYVFHCQSAVMSATFAKFHPNLVVGGTYSGQIVLWDNRSNKRTPVQRTPLSAAAHTHPVYCVNVVGTQNAHNLISISTDGKICSWSLDMLSHPQDSMELVHKQSKAVAVTSMSFPVGDVNNFVVGSEEGSVYTACRHGSKAGISEMFEGHQGPITGIHCHAAVGAVDFSHLFVTSSFDWTVKLWTTKNNKPLYSFEDNADYVYDVMWSPTHPALFACVDGMGRLDLWNLNNDTEVPTASISVEGNPALNRVRWTHSGREIAVGDSEGQIVIYDVGEVWDSLPIILTHLFSCVVVKASLWLTLGFEVYELYKLYRCKDKIYFLPQKQLLKYFLSKPNGLSPMQQILRVI</sequence>
<comment type="subcellular location">
    <subcellularLocation>
        <location evidence="1">Cytoplasm</location>
        <location evidence="1">Cytoskeleton</location>
    </subcellularLocation>
</comment>
<organism evidence="14 15">
    <name type="scientific">Papio anubis</name>
    <name type="common">Olive baboon</name>
    <dbReference type="NCBI Taxonomy" id="9555"/>
    <lineage>
        <taxon>Eukaryota</taxon>
        <taxon>Metazoa</taxon>
        <taxon>Chordata</taxon>
        <taxon>Craniata</taxon>
        <taxon>Vertebrata</taxon>
        <taxon>Euteleostomi</taxon>
        <taxon>Mammalia</taxon>
        <taxon>Eutheria</taxon>
        <taxon>Euarchontoglires</taxon>
        <taxon>Primates</taxon>
        <taxon>Haplorrhini</taxon>
        <taxon>Catarrhini</taxon>
        <taxon>Cercopithecidae</taxon>
        <taxon>Cercopithecinae</taxon>
        <taxon>Papio</taxon>
    </lineage>
</organism>
<dbReference type="InterPro" id="IPR050687">
    <property type="entry name" value="Dynein_IC"/>
</dbReference>
<keyword evidence="4" id="KW-0853">WD repeat</keyword>
<evidence type="ECO:0000256" key="9">
    <source>
        <dbReference type="ARBA" id="ARBA00040292"/>
    </source>
</evidence>
<dbReference type="FunFam" id="2.130.10.10:FF:000026">
    <property type="entry name" value="cytoplasmic dynein 1 intermediate chain 2 isoform X2"/>
    <property type="match status" value="1"/>
</dbReference>
<dbReference type="ExpressionAtlas" id="A0A2I3LH21">
    <property type="expression patterns" value="baseline"/>
</dbReference>
<evidence type="ECO:0000256" key="7">
    <source>
        <dbReference type="ARBA" id="ARBA00023175"/>
    </source>
</evidence>
<reference evidence="14" key="3">
    <citation type="submission" date="2025-09" db="UniProtKB">
        <authorList>
            <consortium name="Ensembl"/>
        </authorList>
    </citation>
    <scope>IDENTIFICATION</scope>
</reference>
<evidence type="ECO:0000256" key="10">
    <source>
        <dbReference type="ARBA" id="ARBA00042023"/>
    </source>
</evidence>
<dbReference type="Proteomes" id="UP000028761">
    <property type="component" value="Chromosome 10"/>
</dbReference>
<evidence type="ECO:0000256" key="6">
    <source>
        <dbReference type="ARBA" id="ARBA00023017"/>
    </source>
</evidence>
<feature type="region of interest" description="Disordered" evidence="13">
    <location>
        <begin position="136"/>
        <end position="194"/>
    </location>
</feature>
<keyword evidence="3" id="KW-0963">Cytoplasm</keyword>
<dbReference type="PANTHER" id="PTHR12442:SF37">
    <property type="entry name" value="CYTOPLASMIC DYNEIN 1 INTERMEDIATE CHAIN 2"/>
    <property type="match status" value="1"/>
</dbReference>
<evidence type="ECO:0000256" key="1">
    <source>
        <dbReference type="ARBA" id="ARBA00004245"/>
    </source>
</evidence>
<protein>
    <recommendedName>
        <fullName evidence="9">Cytoplasmic dynein 1 intermediate chain 2</fullName>
    </recommendedName>
    <alternativeName>
        <fullName evidence="10">Cytoplasmic dynein intermediate chain 2</fullName>
    </alternativeName>
    <alternativeName>
        <fullName evidence="11">Dynein intermediate chain 2, cytosolic</fullName>
    </alternativeName>
</protein>
<keyword evidence="15" id="KW-1185">Reference proteome</keyword>
<feature type="compositionally biased region" description="Basic and acidic residues" evidence="13">
    <location>
        <begin position="170"/>
        <end position="194"/>
    </location>
</feature>
<evidence type="ECO:0000313" key="15">
    <source>
        <dbReference type="Proteomes" id="UP000028761"/>
    </source>
</evidence>
<keyword evidence="5" id="KW-0677">Repeat</keyword>
<dbReference type="Gene3D" id="2.130.10.10">
    <property type="entry name" value="YVTN repeat-like/Quinoprotein amine dehydrogenase"/>
    <property type="match status" value="2"/>
</dbReference>
<dbReference type="GO" id="GO:0005868">
    <property type="term" value="C:cytoplasmic dynein complex"/>
    <property type="evidence" value="ECO:0007669"/>
    <property type="project" value="InterPro"/>
</dbReference>
<dbReference type="InterPro" id="IPR025956">
    <property type="entry name" value="DYNC1I1/DYNC1I2"/>
</dbReference>
<dbReference type="AlphaFoldDB" id="A0A2I3LH21"/>
<reference evidence="14" key="2">
    <citation type="submission" date="2025-08" db="UniProtKB">
        <authorList>
            <consortium name="Ensembl"/>
        </authorList>
    </citation>
    <scope>IDENTIFICATION</scope>
</reference>
<evidence type="ECO:0000313" key="14">
    <source>
        <dbReference type="Ensembl" id="ENSPANP00000022799.2"/>
    </source>
</evidence>
<comment type="similarity">
    <text evidence="2">Belongs to the dynein intermediate chain family.</text>
</comment>
<feature type="compositionally biased region" description="Low complexity" evidence="13">
    <location>
        <begin position="88"/>
        <end position="97"/>
    </location>
</feature>
<accession>A0A2I3LH21</accession>
<keyword evidence="7" id="KW-0505">Motor protein</keyword>
<gene>
    <name evidence="14" type="primary">DYNC1I2</name>
</gene>
<evidence type="ECO:0000256" key="3">
    <source>
        <dbReference type="ARBA" id="ARBA00022490"/>
    </source>
</evidence>
<dbReference type="InterPro" id="IPR015943">
    <property type="entry name" value="WD40/YVTN_repeat-like_dom_sf"/>
</dbReference>
<comment type="function">
    <text evidence="12">Acts as one of several non-catalytic accessory components of the cytoplasmic dynein 1 complex that are thought to be involved in linking dynein to cargos and to adapter proteins that regulate dynein function. Cytoplasmic dynein 1 acts as a motor for the intracellular retrograde motility of vesicles and organelles along microtubules. The intermediate chains mediate the binding of dynein to dynactin via its 150 kDa component (p150-glued) DCTN1. Involved in membrane-transport, such as Golgi apparatus, late endosomes and lysosomes.</text>
</comment>
<keyword evidence="6" id="KW-0243">Dynein</keyword>
<evidence type="ECO:0000256" key="5">
    <source>
        <dbReference type="ARBA" id="ARBA00022737"/>
    </source>
</evidence>